<feature type="region of interest" description="Disordered" evidence="2">
    <location>
        <begin position="205"/>
        <end position="229"/>
    </location>
</feature>
<protein>
    <submittedName>
        <fullName evidence="3">Histidine phosphatase family protein</fullName>
    </submittedName>
</protein>
<dbReference type="PANTHER" id="PTHR46517">
    <property type="entry name" value="FRUCTOSE-2,6-BISPHOSPHATASE TIGAR"/>
    <property type="match status" value="1"/>
</dbReference>
<keyword evidence="1" id="KW-0378">Hydrolase</keyword>
<dbReference type="Pfam" id="PF00300">
    <property type="entry name" value="His_Phos_1"/>
    <property type="match status" value="1"/>
</dbReference>
<comment type="caution">
    <text evidence="3">The sequence shown here is derived from an EMBL/GenBank/DDBJ whole genome shotgun (WGS) entry which is preliminary data.</text>
</comment>
<dbReference type="Proteomes" id="UP001501578">
    <property type="component" value="Unassembled WGS sequence"/>
</dbReference>
<dbReference type="NCBIfam" id="TIGR03848">
    <property type="entry name" value="MSMEG_4193"/>
    <property type="match status" value="1"/>
</dbReference>
<organism evidence="3 4">
    <name type="scientific">Nonomuraea longicatena</name>
    <dbReference type="NCBI Taxonomy" id="83682"/>
    <lineage>
        <taxon>Bacteria</taxon>
        <taxon>Bacillati</taxon>
        <taxon>Actinomycetota</taxon>
        <taxon>Actinomycetes</taxon>
        <taxon>Streptosporangiales</taxon>
        <taxon>Streptosporangiaceae</taxon>
        <taxon>Nonomuraea</taxon>
    </lineage>
</organism>
<reference evidence="4" key="1">
    <citation type="journal article" date="2019" name="Int. J. Syst. Evol. Microbiol.">
        <title>The Global Catalogue of Microorganisms (GCM) 10K type strain sequencing project: providing services to taxonomists for standard genome sequencing and annotation.</title>
        <authorList>
            <consortium name="The Broad Institute Genomics Platform"/>
            <consortium name="The Broad Institute Genome Sequencing Center for Infectious Disease"/>
            <person name="Wu L."/>
            <person name="Ma J."/>
        </authorList>
    </citation>
    <scope>NUCLEOTIDE SEQUENCE [LARGE SCALE GENOMIC DNA]</scope>
    <source>
        <strain evidence="4">JCM 11136</strain>
    </source>
</reference>
<dbReference type="EMBL" id="BAAAHQ010000007">
    <property type="protein sequence ID" value="GAA0919712.1"/>
    <property type="molecule type" value="Genomic_DNA"/>
</dbReference>
<dbReference type="PANTHER" id="PTHR46517:SF1">
    <property type="entry name" value="FRUCTOSE-2,6-BISPHOSPHATASE TIGAR"/>
    <property type="match status" value="1"/>
</dbReference>
<dbReference type="Gene3D" id="3.40.50.1240">
    <property type="entry name" value="Phosphoglycerate mutase-like"/>
    <property type="match status" value="1"/>
</dbReference>
<dbReference type="InterPro" id="IPR013078">
    <property type="entry name" value="His_Pase_superF_clade-1"/>
</dbReference>
<dbReference type="InterPro" id="IPR051695">
    <property type="entry name" value="Phosphoglycerate_Mutase"/>
</dbReference>
<dbReference type="CDD" id="cd07067">
    <property type="entry name" value="HP_PGM_like"/>
    <property type="match status" value="1"/>
</dbReference>
<accession>A0ABP3ZCS5</accession>
<dbReference type="InterPro" id="IPR022492">
    <property type="entry name" value="Phosphomutase_MSMEG4193_put"/>
</dbReference>
<name>A0ABP3ZCS5_9ACTN</name>
<dbReference type="SMART" id="SM00855">
    <property type="entry name" value="PGAM"/>
    <property type="match status" value="1"/>
</dbReference>
<evidence type="ECO:0000313" key="4">
    <source>
        <dbReference type="Proteomes" id="UP001501578"/>
    </source>
</evidence>
<proteinExistence type="predicted"/>
<evidence type="ECO:0000256" key="1">
    <source>
        <dbReference type="ARBA" id="ARBA00022801"/>
    </source>
</evidence>
<dbReference type="InterPro" id="IPR029033">
    <property type="entry name" value="His_PPase_superfam"/>
</dbReference>
<gene>
    <name evidence="3" type="ORF">GCM10009560_17450</name>
</gene>
<evidence type="ECO:0000256" key="2">
    <source>
        <dbReference type="SAM" id="MobiDB-lite"/>
    </source>
</evidence>
<keyword evidence="4" id="KW-1185">Reference proteome</keyword>
<dbReference type="SUPFAM" id="SSF53254">
    <property type="entry name" value="Phosphoglycerate mutase-like"/>
    <property type="match status" value="1"/>
</dbReference>
<evidence type="ECO:0000313" key="3">
    <source>
        <dbReference type="EMBL" id="GAA0919712.1"/>
    </source>
</evidence>
<sequence length="229" mass="24023">MVTTLLLARHGLTDLTGPVLAGRTPGVSLSGEGRAQARALAARIAGVRLDAIVASPLERCQETAAAVAEGRDLPVVTEERLIECGYGEWTGRPLKELAEEPLWPVVQSHPSAAVFPGGEALADVQHRAVAAVREWNLRLGEKAVYLACSHGDVIKAIVADALGLHLDHFQRIASDPAALTVIRYTPLRPFVLRLNDMGELRLAEDAGEKSGGENSTGSDAAVGGGSGTT</sequence>